<dbReference type="GO" id="GO:0032259">
    <property type="term" value="P:methylation"/>
    <property type="evidence" value="ECO:0007669"/>
    <property type="project" value="UniProtKB-KW"/>
</dbReference>
<sequence>MAGAALASASVSRAPSLVEPMDFPGMGRGCGCVRDVRAGEELMVVHVSECFREEEARGYAPLAPFASQLSVLDACALHVLLERAKGEGSSRWAHIQSLPKAYDIPVFWTDAQLEELKGSAWHELTMRYKAEMTTDWAVLNQIVASSADPKFLERHGITLSEYMWAYATFKSRAAEVTMNGKKAKLMAYRFDMFNHSDEILPGSSHDFDDARQSLVVTATRDYRKNEQAFISYGTAGNGSLLLGGGFVLEKNRFDSVEVPLTVLCDSRRLPLLLTCAPEAPTVSYVLPTFEFLQVPEDSELADGKCAPFITKHLLTFEKPLPTSLLAYVRLERMSDADLNLFEKKLKAKRKPDIRAALSSDDSLPSIQELLAVGALRGVLHAMLDEYPTTLAEDLRTLASGSEHMAVAATATRDGLTFGEAGTGGGRDDGSGDDASSGGGGGGGSGSGGGGDDGGDGGGSGKRDAQSEGGASESVSKAVDVARRRMATILRSSEKTILHKALRHLDWRICFQIKSLLNSMMLQHRFFRVEGERAWLNQLIRRQSVIDERQERCERAIERLHAASLGSGHVNAAMHAQTVAAIFLILAGHDEHPLAGCAAFIPAASPLVGDHSNSHVVPVLKPSILKRDKQEAARGALSYLAFWEEKMTLWNAYLLGQWGVAKGMNIEAASSIQREAEQILKEWACSVPTSPALSSIAAFAPLIELGAGTGLWASELRVRGVDIIAFSQKTSAGESRAPFVLEGGPEVLDSGKHDERTLVLMWPDTEGVGDYGAKCLRRYKGGILVLVGEWHDRTYTGHGKSFSPEFQGLVHSHFTLVDEQRLPNWPLLFDTLRIWKRNQMMQLVTPEHRQQSD</sequence>
<reference evidence="6" key="1">
    <citation type="submission" date="2021-01" db="EMBL/GenBank/DDBJ databases">
        <authorList>
            <person name="Corre E."/>
            <person name="Pelletier E."/>
            <person name="Niang G."/>
            <person name="Scheremetjew M."/>
            <person name="Finn R."/>
            <person name="Kale V."/>
            <person name="Holt S."/>
            <person name="Cochrane G."/>
            <person name="Meng A."/>
            <person name="Brown T."/>
            <person name="Cohen L."/>
        </authorList>
    </citation>
    <scope>NUCLEOTIDE SEQUENCE</scope>
    <source>
        <strain evidence="6">CCMP645</strain>
    </source>
</reference>
<dbReference type="Pfam" id="PF09273">
    <property type="entry name" value="Rubis-subs-bind"/>
    <property type="match status" value="1"/>
</dbReference>
<dbReference type="PROSITE" id="PS50280">
    <property type="entry name" value="SET"/>
    <property type="match status" value="1"/>
</dbReference>
<dbReference type="Gene3D" id="3.90.1420.10">
    <property type="entry name" value="Rubisco LSMT, substrate-binding domain"/>
    <property type="match status" value="1"/>
</dbReference>
<dbReference type="PANTHER" id="PTHR13271">
    <property type="entry name" value="UNCHARACTERIZED PUTATIVE METHYLTRANSFERASE"/>
    <property type="match status" value="1"/>
</dbReference>
<dbReference type="InterPro" id="IPR001214">
    <property type="entry name" value="SET_dom"/>
</dbReference>
<keyword evidence="3" id="KW-0949">S-adenosyl-L-methionine</keyword>
<dbReference type="AlphaFoldDB" id="A0A7S4F318"/>
<protein>
    <recommendedName>
        <fullName evidence="5">SET domain-containing protein</fullName>
    </recommendedName>
</protein>
<dbReference type="GO" id="GO:0016279">
    <property type="term" value="F:protein-lysine N-methyltransferase activity"/>
    <property type="evidence" value="ECO:0007669"/>
    <property type="project" value="TreeGrafter"/>
</dbReference>
<evidence type="ECO:0000256" key="4">
    <source>
        <dbReference type="SAM" id="MobiDB-lite"/>
    </source>
</evidence>
<dbReference type="InterPro" id="IPR036464">
    <property type="entry name" value="Rubisco_LSMT_subst-bd_sf"/>
</dbReference>
<accession>A0A7S4F318</accession>
<dbReference type="Gene3D" id="3.90.1410.10">
    <property type="entry name" value="set domain protein methyltransferase, domain 1"/>
    <property type="match status" value="1"/>
</dbReference>
<dbReference type="EMBL" id="HBIZ01033686">
    <property type="protein sequence ID" value="CAE0768862.1"/>
    <property type="molecule type" value="Transcribed_RNA"/>
</dbReference>
<evidence type="ECO:0000256" key="3">
    <source>
        <dbReference type="ARBA" id="ARBA00022691"/>
    </source>
</evidence>
<evidence type="ECO:0000259" key="5">
    <source>
        <dbReference type="PROSITE" id="PS50280"/>
    </source>
</evidence>
<evidence type="ECO:0000313" key="6">
    <source>
        <dbReference type="EMBL" id="CAE0768862.1"/>
    </source>
</evidence>
<dbReference type="SUPFAM" id="SSF82199">
    <property type="entry name" value="SET domain"/>
    <property type="match status" value="1"/>
</dbReference>
<evidence type="ECO:0000256" key="2">
    <source>
        <dbReference type="ARBA" id="ARBA00022679"/>
    </source>
</evidence>
<feature type="compositionally biased region" description="Gly residues" evidence="4">
    <location>
        <begin position="436"/>
        <end position="459"/>
    </location>
</feature>
<feature type="domain" description="SET" evidence="5">
    <location>
        <begin position="9"/>
        <end position="233"/>
    </location>
</feature>
<gene>
    <name evidence="6" type="ORF">PCAR00345_LOCUS21474</name>
</gene>
<feature type="region of interest" description="Disordered" evidence="4">
    <location>
        <begin position="415"/>
        <end position="476"/>
    </location>
</feature>
<organism evidence="6">
    <name type="scientific">Chrysotila carterae</name>
    <name type="common">Marine alga</name>
    <name type="synonym">Syracosphaera carterae</name>
    <dbReference type="NCBI Taxonomy" id="13221"/>
    <lineage>
        <taxon>Eukaryota</taxon>
        <taxon>Haptista</taxon>
        <taxon>Haptophyta</taxon>
        <taxon>Prymnesiophyceae</taxon>
        <taxon>Isochrysidales</taxon>
        <taxon>Isochrysidaceae</taxon>
        <taxon>Chrysotila</taxon>
    </lineage>
</organism>
<dbReference type="CDD" id="cd10527">
    <property type="entry name" value="SET_LSMT"/>
    <property type="match status" value="1"/>
</dbReference>
<proteinExistence type="predicted"/>
<dbReference type="InterPro" id="IPR015353">
    <property type="entry name" value="Rubisco_LSMT_subst-bd"/>
</dbReference>
<dbReference type="SUPFAM" id="SSF81822">
    <property type="entry name" value="RuBisCo LSMT C-terminal, substrate-binding domain"/>
    <property type="match status" value="1"/>
</dbReference>
<evidence type="ECO:0000256" key="1">
    <source>
        <dbReference type="ARBA" id="ARBA00022603"/>
    </source>
</evidence>
<keyword evidence="2" id="KW-0808">Transferase</keyword>
<dbReference type="InterPro" id="IPR050600">
    <property type="entry name" value="SETD3_SETD6_MTase"/>
</dbReference>
<dbReference type="InterPro" id="IPR046341">
    <property type="entry name" value="SET_dom_sf"/>
</dbReference>
<keyword evidence="1" id="KW-0489">Methyltransferase</keyword>
<name>A0A7S4F318_CHRCT</name>